<dbReference type="RefSeq" id="WP_196102896.1">
    <property type="nucleotide sequence ID" value="NZ_CP064942.1"/>
</dbReference>
<dbReference type="EMBL" id="CP064942">
    <property type="protein sequence ID" value="QPH53687.1"/>
    <property type="molecule type" value="Genomic_DNA"/>
</dbReference>
<dbReference type="Pfam" id="PF14525">
    <property type="entry name" value="AraC_binding_2"/>
    <property type="match status" value="1"/>
</dbReference>
<dbReference type="InterPro" id="IPR035418">
    <property type="entry name" value="AraC-bd_2"/>
</dbReference>
<dbReference type="SUPFAM" id="SSF46689">
    <property type="entry name" value="Homeodomain-like"/>
    <property type="match status" value="1"/>
</dbReference>
<dbReference type="GO" id="GO:0003700">
    <property type="term" value="F:DNA-binding transcription factor activity"/>
    <property type="evidence" value="ECO:0007669"/>
    <property type="project" value="InterPro"/>
</dbReference>
<dbReference type="PRINTS" id="PR00032">
    <property type="entry name" value="HTHARAC"/>
</dbReference>
<sequence>MGSWTVQPDTHVTALRRWQSGLARAFVRLDAEAVGSRDLFGGRIDQVRAGRLRVSRVAADAHRVIRRREHVAQASRDVVFVNLQIAGRGGITLGNTTWDAAPMDISVVPTGEPYAIQHGSAFELISIALPAETLPESFAPGRLALSAHAAGRELAGMIASLARVARTLPDDGKALEAQFLGALQLVAAVNAHRAHEDHTTLRAAVKAHIARRHGDPSLSAAPIAAAFGLGERQLHALFAGTGRSVGERIEAARMETARGLLEDTDLPVSTVAARSGFRDPAYFARVFRRAHGMSPRDWRAAQSS</sequence>
<evidence type="ECO:0000256" key="3">
    <source>
        <dbReference type="ARBA" id="ARBA00023163"/>
    </source>
</evidence>
<dbReference type="AlphaFoldDB" id="A0A7S9LR10"/>
<keyword evidence="1" id="KW-0805">Transcription regulation</keyword>
<dbReference type="KEGG" id="poz:I0K15_18205"/>
<evidence type="ECO:0000313" key="6">
    <source>
        <dbReference type="Proteomes" id="UP000594800"/>
    </source>
</evidence>
<dbReference type="PROSITE" id="PS01124">
    <property type="entry name" value="HTH_ARAC_FAMILY_2"/>
    <property type="match status" value="1"/>
</dbReference>
<protein>
    <submittedName>
        <fullName evidence="5">AraC family transcriptional regulator</fullName>
    </submittedName>
</protein>
<dbReference type="Proteomes" id="UP000594800">
    <property type="component" value="Chromosome"/>
</dbReference>
<dbReference type="PROSITE" id="PS00041">
    <property type="entry name" value="HTH_ARAC_FAMILY_1"/>
    <property type="match status" value="1"/>
</dbReference>
<accession>A0A7S9LR10</accession>
<dbReference type="PANTHER" id="PTHR46796:SF6">
    <property type="entry name" value="ARAC SUBFAMILY"/>
    <property type="match status" value="1"/>
</dbReference>
<organism evidence="5 6">
    <name type="scientific">Pontivivens ytuae</name>
    <dbReference type="NCBI Taxonomy" id="2789856"/>
    <lineage>
        <taxon>Bacteria</taxon>
        <taxon>Pseudomonadati</taxon>
        <taxon>Pseudomonadota</taxon>
        <taxon>Alphaproteobacteria</taxon>
        <taxon>Rhodobacterales</taxon>
        <taxon>Paracoccaceae</taxon>
        <taxon>Pontivivens</taxon>
    </lineage>
</organism>
<dbReference type="InterPro" id="IPR018060">
    <property type="entry name" value="HTH_AraC"/>
</dbReference>
<reference evidence="5 6" key="1">
    <citation type="submission" date="2020-11" db="EMBL/GenBank/DDBJ databases">
        <title>Description of Pontivivens ytuae sp. nov. isolated from deep sea sediment of Mariana Trench.</title>
        <authorList>
            <person name="Wang Z."/>
            <person name="Sun Q.-L."/>
            <person name="Xu X.-D."/>
            <person name="Tang Y.-Z."/>
            <person name="Zhang J."/>
        </authorList>
    </citation>
    <scope>NUCLEOTIDE SEQUENCE [LARGE SCALE GENOMIC DNA]</scope>
    <source>
        <strain evidence="5 6">MT2928</strain>
    </source>
</reference>
<dbReference type="SMART" id="SM00342">
    <property type="entry name" value="HTH_ARAC"/>
    <property type="match status" value="1"/>
</dbReference>
<keyword evidence="2" id="KW-0238">DNA-binding</keyword>
<name>A0A7S9LR10_9RHOB</name>
<keyword evidence="3" id="KW-0804">Transcription</keyword>
<dbReference type="Gene3D" id="1.10.10.60">
    <property type="entry name" value="Homeodomain-like"/>
    <property type="match status" value="1"/>
</dbReference>
<dbReference type="InterPro" id="IPR009057">
    <property type="entry name" value="Homeodomain-like_sf"/>
</dbReference>
<dbReference type="PANTHER" id="PTHR46796">
    <property type="entry name" value="HTH-TYPE TRANSCRIPTIONAL ACTIVATOR RHAS-RELATED"/>
    <property type="match status" value="1"/>
</dbReference>
<keyword evidence="6" id="KW-1185">Reference proteome</keyword>
<gene>
    <name evidence="5" type="ORF">I0K15_18205</name>
</gene>
<dbReference type="Pfam" id="PF12833">
    <property type="entry name" value="HTH_18"/>
    <property type="match status" value="1"/>
</dbReference>
<evidence type="ECO:0000256" key="2">
    <source>
        <dbReference type="ARBA" id="ARBA00023125"/>
    </source>
</evidence>
<proteinExistence type="predicted"/>
<evidence type="ECO:0000259" key="4">
    <source>
        <dbReference type="PROSITE" id="PS01124"/>
    </source>
</evidence>
<evidence type="ECO:0000313" key="5">
    <source>
        <dbReference type="EMBL" id="QPH53687.1"/>
    </source>
</evidence>
<dbReference type="InterPro" id="IPR050204">
    <property type="entry name" value="AraC_XylS_family_regulators"/>
</dbReference>
<dbReference type="InterPro" id="IPR020449">
    <property type="entry name" value="Tscrpt_reg_AraC-type_HTH"/>
</dbReference>
<dbReference type="GO" id="GO:0043565">
    <property type="term" value="F:sequence-specific DNA binding"/>
    <property type="evidence" value="ECO:0007669"/>
    <property type="project" value="InterPro"/>
</dbReference>
<dbReference type="InterPro" id="IPR018062">
    <property type="entry name" value="HTH_AraC-typ_CS"/>
</dbReference>
<feature type="domain" description="HTH araC/xylS-type" evidence="4">
    <location>
        <begin position="199"/>
        <end position="301"/>
    </location>
</feature>
<evidence type="ECO:0000256" key="1">
    <source>
        <dbReference type="ARBA" id="ARBA00023015"/>
    </source>
</evidence>